<keyword evidence="1" id="KW-0862">Zinc</keyword>
<dbReference type="Gene3D" id="3.30.160.60">
    <property type="entry name" value="Classic Zinc Finger"/>
    <property type="match status" value="1"/>
</dbReference>
<keyword evidence="1" id="KW-0479">Metal-binding</keyword>
<gene>
    <name evidence="3" type="ORF">D9758_010236</name>
</gene>
<dbReference type="InterPro" id="IPR036236">
    <property type="entry name" value="Znf_C2H2_sf"/>
</dbReference>
<accession>A0A8H5FUT7</accession>
<proteinExistence type="predicted"/>
<sequence>METPETPLPSGILGKPFEVGLTCTLSRGSLVALSEYGSICTDKLQCTIKRQRMFSLFPATAYNPMIFKQESAMTRSQTPAPIMAYNYTRDKRLYSVTTAGRSPAGQQTNIQHVLTPTTTVYPVNPSAGQGQSQPTVQMHCQKPNEWFSGHNLPANVGLMALNSTSQQHSANDPYYGIGSSIYGPQSAQSKALPDSRTYPSAPLSSMSYYADASAEETTWVGMNHVASGLNFTFLSPWDSPSIDSTVSPLALTTEFSGTMAGYPLMPHEISKHRVATDAVERAARMKRRISDTNKLFKCTVPDCPQTFTARHNLNFHLQSHRGVKVKCSQCGNEFAPSSYEASLLARLCGPSLTMAGFKLVT</sequence>
<dbReference type="PROSITE" id="PS00028">
    <property type="entry name" value="ZINC_FINGER_C2H2_1"/>
    <property type="match status" value="1"/>
</dbReference>
<dbReference type="OrthoDB" id="3437960at2759"/>
<dbReference type="PROSITE" id="PS50157">
    <property type="entry name" value="ZINC_FINGER_C2H2_2"/>
    <property type="match status" value="1"/>
</dbReference>
<evidence type="ECO:0000259" key="2">
    <source>
        <dbReference type="PROSITE" id="PS50157"/>
    </source>
</evidence>
<evidence type="ECO:0000313" key="3">
    <source>
        <dbReference type="EMBL" id="KAF5349814.1"/>
    </source>
</evidence>
<evidence type="ECO:0000256" key="1">
    <source>
        <dbReference type="PROSITE-ProRule" id="PRU00042"/>
    </source>
</evidence>
<dbReference type="SMART" id="SM00355">
    <property type="entry name" value="ZnF_C2H2"/>
    <property type="match status" value="1"/>
</dbReference>
<keyword evidence="1" id="KW-0863">Zinc-finger</keyword>
<keyword evidence="4" id="KW-1185">Reference proteome</keyword>
<dbReference type="GO" id="GO:0008270">
    <property type="term" value="F:zinc ion binding"/>
    <property type="evidence" value="ECO:0007669"/>
    <property type="project" value="UniProtKB-KW"/>
</dbReference>
<reference evidence="3 4" key="1">
    <citation type="journal article" date="2020" name="ISME J.">
        <title>Uncovering the hidden diversity of litter-decomposition mechanisms in mushroom-forming fungi.</title>
        <authorList>
            <person name="Floudas D."/>
            <person name="Bentzer J."/>
            <person name="Ahren D."/>
            <person name="Johansson T."/>
            <person name="Persson P."/>
            <person name="Tunlid A."/>
        </authorList>
    </citation>
    <scope>NUCLEOTIDE SEQUENCE [LARGE SCALE GENOMIC DNA]</scope>
    <source>
        <strain evidence="3 4">CBS 291.85</strain>
    </source>
</reference>
<dbReference type="Proteomes" id="UP000559256">
    <property type="component" value="Unassembled WGS sequence"/>
</dbReference>
<comment type="caution">
    <text evidence="3">The sequence shown here is derived from an EMBL/GenBank/DDBJ whole genome shotgun (WGS) entry which is preliminary data.</text>
</comment>
<dbReference type="SUPFAM" id="SSF57667">
    <property type="entry name" value="beta-beta-alpha zinc fingers"/>
    <property type="match status" value="1"/>
</dbReference>
<organism evidence="3 4">
    <name type="scientific">Tetrapyrgos nigripes</name>
    <dbReference type="NCBI Taxonomy" id="182062"/>
    <lineage>
        <taxon>Eukaryota</taxon>
        <taxon>Fungi</taxon>
        <taxon>Dikarya</taxon>
        <taxon>Basidiomycota</taxon>
        <taxon>Agaricomycotina</taxon>
        <taxon>Agaricomycetes</taxon>
        <taxon>Agaricomycetidae</taxon>
        <taxon>Agaricales</taxon>
        <taxon>Marasmiineae</taxon>
        <taxon>Marasmiaceae</taxon>
        <taxon>Tetrapyrgos</taxon>
    </lineage>
</organism>
<feature type="domain" description="C2H2-type" evidence="2">
    <location>
        <begin position="296"/>
        <end position="325"/>
    </location>
</feature>
<protein>
    <recommendedName>
        <fullName evidence="2">C2H2-type domain-containing protein</fullName>
    </recommendedName>
</protein>
<dbReference type="EMBL" id="JAACJM010000079">
    <property type="protein sequence ID" value="KAF5349814.1"/>
    <property type="molecule type" value="Genomic_DNA"/>
</dbReference>
<name>A0A8H5FUT7_9AGAR</name>
<dbReference type="AlphaFoldDB" id="A0A8H5FUT7"/>
<dbReference type="InterPro" id="IPR013087">
    <property type="entry name" value="Znf_C2H2_type"/>
</dbReference>
<evidence type="ECO:0000313" key="4">
    <source>
        <dbReference type="Proteomes" id="UP000559256"/>
    </source>
</evidence>